<dbReference type="GeneID" id="115632217"/>
<feature type="domain" description="SH2" evidence="3">
    <location>
        <begin position="276"/>
        <end position="365"/>
    </location>
</feature>
<feature type="region of interest" description="Disordered" evidence="2">
    <location>
        <begin position="127"/>
        <end position="193"/>
    </location>
</feature>
<feature type="compositionally biased region" description="Acidic residues" evidence="2">
    <location>
        <begin position="258"/>
        <end position="269"/>
    </location>
</feature>
<dbReference type="CDD" id="cd00173">
    <property type="entry name" value="SH2"/>
    <property type="match status" value="1"/>
</dbReference>
<feature type="region of interest" description="Disordered" evidence="2">
    <location>
        <begin position="235"/>
        <end position="269"/>
    </location>
</feature>
<accession>A0A6J2UAT9</accession>
<dbReference type="OrthoDB" id="10013007at2759"/>
<dbReference type="SUPFAM" id="SSF55550">
    <property type="entry name" value="SH2 domain"/>
    <property type="match status" value="1"/>
</dbReference>
<dbReference type="InterPro" id="IPR036860">
    <property type="entry name" value="SH2_dom_sf"/>
</dbReference>
<keyword evidence="4" id="KW-1185">Reference proteome</keyword>
<feature type="compositionally biased region" description="Acidic residues" evidence="2">
    <location>
        <begin position="137"/>
        <end position="150"/>
    </location>
</feature>
<proteinExistence type="predicted"/>
<protein>
    <submittedName>
        <fullName evidence="5">Uncharacterized protein LOC115632217</fullName>
    </submittedName>
</protein>
<evidence type="ECO:0000256" key="2">
    <source>
        <dbReference type="SAM" id="MobiDB-lite"/>
    </source>
</evidence>
<dbReference type="Proteomes" id="UP000504634">
    <property type="component" value="Unplaced"/>
</dbReference>
<gene>
    <name evidence="5" type="primary">LOC115632217</name>
</gene>
<reference evidence="5" key="1">
    <citation type="submission" date="2025-08" db="UniProtKB">
        <authorList>
            <consortium name="RefSeq"/>
        </authorList>
    </citation>
    <scope>IDENTIFICATION</scope>
    <source>
        <strain evidence="5">11010-0011.00</strain>
        <tissue evidence="5">Whole body</tissue>
    </source>
</reference>
<dbReference type="AlphaFoldDB" id="A0A6J2UAT9"/>
<evidence type="ECO:0000313" key="4">
    <source>
        <dbReference type="Proteomes" id="UP000504634"/>
    </source>
</evidence>
<dbReference type="PROSITE" id="PS50001">
    <property type="entry name" value="SH2"/>
    <property type="match status" value="1"/>
</dbReference>
<organism evidence="4 5">
    <name type="scientific">Drosophila lebanonensis</name>
    <name type="common">Fruit fly</name>
    <name type="synonym">Scaptodrosophila lebanonensis</name>
    <dbReference type="NCBI Taxonomy" id="7225"/>
    <lineage>
        <taxon>Eukaryota</taxon>
        <taxon>Metazoa</taxon>
        <taxon>Ecdysozoa</taxon>
        <taxon>Arthropoda</taxon>
        <taxon>Hexapoda</taxon>
        <taxon>Insecta</taxon>
        <taxon>Pterygota</taxon>
        <taxon>Neoptera</taxon>
        <taxon>Endopterygota</taxon>
        <taxon>Diptera</taxon>
        <taxon>Brachycera</taxon>
        <taxon>Muscomorpha</taxon>
        <taxon>Ephydroidea</taxon>
        <taxon>Drosophilidae</taxon>
        <taxon>Scaptodrosophila</taxon>
    </lineage>
</organism>
<dbReference type="PANTHER" id="PTHR15832">
    <property type="entry name" value="SHC (SRC HOMOLOGY DOMAIN C-TERMINAL) ADAPTOR HOMOLOG"/>
    <property type="match status" value="1"/>
</dbReference>
<feature type="compositionally biased region" description="Polar residues" evidence="2">
    <location>
        <begin position="173"/>
        <end position="182"/>
    </location>
</feature>
<feature type="compositionally biased region" description="Polar residues" evidence="2">
    <location>
        <begin position="245"/>
        <end position="254"/>
    </location>
</feature>
<dbReference type="Pfam" id="PF00017">
    <property type="entry name" value="SH2"/>
    <property type="match status" value="1"/>
</dbReference>
<dbReference type="SMART" id="SM00252">
    <property type="entry name" value="SH2"/>
    <property type="match status" value="1"/>
</dbReference>
<name>A0A6J2UAT9_DROLE</name>
<feature type="compositionally biased region" description="Acidic residues" evidence="2">
    <location>
        <begin position="159"/>
        <end position="171"/>
    </location>
</feature>
<dbReference type="RefSeq" id="XP_030385135.1">
    <property type="nucleotide sequence ID" value="XM_030529275.1"/>
</dbReference>
<dbReference type="PANTHER" id="PTHR15832:SF2">
    <property type="entry name" value="SH2 DOMAIN-CONTAINING PROTEIN"/>
    <property type="match status" value="1"/>
</dbReference>
<dbReference type="Gene3D" id="3.30.505.10">
    <property type="entry name" value="SH2 domain"/>
    <property type="match status" value="1"/>
</dbReference>
<evidence type="ECO:0000313" key="5">
    <source>
        <dbReference type="RefSeq" id="XP_030385135.1"/>
    </source>
</evidence>
<evidence type="ECO:0000256" key="1">
    <source>
        <dbReference type="PROSITE-ProRule" id="PRU00191"/>
    </source>
</evidence>
<dbReference type="InterPro" id="IPR000980">
    <property type="entry name" value="SH2"/>
</dbReference>
<sequence>MGRLFQYNRFGATDSANKRKKDTQNKTNSKAKLLRNAALNCPAYSDIYSEYNNGADAAATTTASKNLNLAFKKCQQWSNKLQMLDENQQPQEPQNAATTLSRTHKVYDSMKDFLRRKLFAQPVASTTMDHDKAEVLGTDEEATSDYDEHDLLDSSYNADVEEEYDEEEVEDCSCTSSHSASIEATPRRTKSPQKSLLSLNCWQSSQHSDTSSSEELAAEDSDAGISDCCQLLSGSSERSQRKQTRLPSRQSISHKSNDDDDDDTDTEESELLDCAWYQPRISAKAALEHLQEATPGTFLLRRSTPRTFELCLRLERKVKQYAVQSTRTDMYRLKGAKKQFSTLKALITHHSVMAEQLPLTLDMPREKHVVKCSAVRYADDFEPLESLQLLGILKSLQAKNFEV</sequence>
<evidence type="ECO:0000259" key="3">
    <source>
        <dbReference type="PROSITE" id="PS50001"/>
    </source>
</evidence>
<keyword evidence="1" id="KW-0727">SH2 domain</keyword>